<organism evidence="1 2">
    <name type="scientific">Sousa chinensis</name>
    <name type="common">Indo-pacific humpbacked dolphin</name>
    <name type="synonym">Steno chinensis</name>
    <dbReference type="NCBI Taxonomy" id="103600"/>
    <lineage>
        <taxon>Eukaryota</taxon>
        <taxon>Metazoa</taxon>
        <taxon>Chordata</taxon>
        <taxon>Craniata</taxon>
        <taxon>Vertebrata</taxon>
        <taxon>Euteleostomi</taxon>
        <taxon>Mammalia</taxon>
        <taxon>Eutheria</taxon>
        <taxon>Laurasiatheria</taxon>
        <taxon>Artiodactyla</taxon>
        <taxon>Whippomorpha</taxon>
        <taxon>Cetacea</taxon>
        <taxon>Odontoceti</taxon>
        <taxon>Delphinidae</taxon>
        <taxon>Sousa</taxon>
    </lineage>
</organism>
<gene>
    <name evidence="1" type="ORF">DBR06_SOUSAS43010004</name>
</gene>
<feature type="non-terminal residue" evidence="1">
    <location>
        <position position="39"/>
    </location>
</feature>
<reference evidence="1 2" key="1">
    <citation type="journal article" date="2018" name="Genomics">
        <title>Molecular footprints of inshore aquatic adaptation in Indo-Pacific humpback dolphin (Sousa chinensis).</title>
        <authorList>
            <person name="Ming Y."/>
            <person name="Jian J."/>
            <person name="Yu F."/>
            <person name="Yu X."/>
            <person name="Wang J."/>
            <person name="Liu W."/>
        </authorList>
    </citation>
    <scope>NUCLEOTIDE SEQUENCE [LARGE SCALE GENOMIC DNA]</scope>
    <source>
        <strain evidence="1">MY-2018</strain>
        <tissue evidence="1">Skin</tissue>
    </source>
</reference>
<evidence type="ECO:0000313" key="1">
    <source>
        <dbReference type="EMBL" id="TEA39099.1"/>
    </source>
</evidence>
<dbReference type="Proteomes" id="UP000295264">
    <property type="component" value="Unassembled WGS sequence"/>
</dbReference>
<accession>A0A484GU73</accession>
<dbReference type="EMBL" id="QWLN02004487">
    <property type="protein sequence ID" value="TEA39099.1"/>
    <property type="molecule type" value="Genomic_DNA"/>
</dbReference>
<feature type="non-terminal residue" evidence="1">
    <location>
        <position position="1"/>
    </location>
</feature>
<sequence>IIFLFVCSLKEKDVEENRKLMAEIRNHKMNSSLVQRHSA</sequence>
<dbReference type="AlphaFoldDB" id="A0A484GU73"/>
<keyword evidence="2" id="KW-1185">Reference proteome</keyword>
<evidence type="ECO:0000313" key="2">
    <source>
        <dbReference type="Proteomes" id="UP000295264"/>
    </source>
</evidence>
<name>A0A484GU73_SOUCH</name>
<comment type="caution">
    <text evidence="1">The sequence shown here is derived from an EMBL/GenBank/DDBJ whole genome shotgun (WGS) entry which is preliminary data.</text>
</comment>
<protein>
    <submittedName>
        <fullName evidence="1">Uncharacterized protein</fullName>
    </submittedName>
</protein>
<proteinExistence type="predicted"/>